<name>A0A1H7EG88_9BURK</name>
<dbReference type="RefSeq" id="WP_090873871.1">
    <property type="nucleotide sequence ID" value="NZ_FNYE01000063.1"/>
</dbReference>
<dbReference type="EMBL" id="FNYE01000063">
    <property type="protein sequence ID" value="SEK12973.1"/>
    <property type="molecule type" value="Genomic_DNA"/>
</dbReference>
<reference evidence="2" key="1">
    <citation type="submission" date="2016-10" db="EMBL/GenBank/DDBJ databases">
        <authorList>
            <person name="Varghese N."/>
            <person name="Submissions S."/>
        </authorList>
    </citation>
    <scope>NUCLEOTIDE SEQUENCE [LARGE SCALE GENOMIC DNA]</scope>
    <source>
        <strain evidence="2">LMG 26031</strain>
    </source>
</reference>
<accession>A0A1H7EG88</accession>
<evidence type="ECO:0000313" key="2">
    <source>
        <dbReference type="Proteomes" id="UP000198866"/>
    </source>
</evidence>
<organism evidence="1 2">
    <name type="scientific">Paraburkholderia diazotrophica</name>
    <dbReference type="NCBI Taxonomy" id="667676"/>
    <lineage>
        <taxon>Bacteria</taxon>
        <taxon>Pseudomonadati</taxon>
        <taxon>Pseudomonadota</taxon>
        <taxon>Betaproteobacteria</taxon>
        <taxon>Burkholderiales</taxon>
        <taxon>Burkholderiaceae</taxon>
        <taxon>Paraburkholderia</taxon>
    </lineage>
</organism>
<keyword evidence="2" id="KW-1185">Reference proteome</keyword>
<dbReference type="STRING" id="667676.SAMN05192539_10633"/>
<dbReference type="AlphaFoldDB" id="A0A1H7EG88"/>
<dbReference type="Proteomes" id="UP000198866">
    <property type="component" value="Unassembled WGS sequence"/>
</dbReference>
<gene>
    <name evidence="1" type="ORF">SAMN05192539_10633</name>
</gene>
<dbReference type="OrthoDB" id="9923986at2"/>
<sequence>MQTIKPRAKWLKGGDAPMWELSHPHTTVKVWSALPRDGAAMLLDRYVVPNLAELARSSNGGAA</sequence>
<proteinExistence type="predicted"/>
<evidence type="ECO:0000313" key="1">
    <source>
        <dbReference type="EMBL" id="SEK12973.1"/>
    </source>
</evidence>
<protein>
    <submittedName>
        <fullName evidence="1">Uncharacterized protein</fullName>
    </submittedName>
</protein>